<dbReference type="InterPro" id="IPR036737">
    <property type="entry name" value="OmpA-like_sf"/>
</dbReference>
<dbReference type="CDD" id="cd07185">
    <property type="entry name" value="OmpA_C-like"/>
    <property type="match status" value="1"/>
</dbReference>
<keyword evidence="3" id="KW-0998">Cell outer membrane</keyword>
<dbReference type="InterPro" id="IPR006665">
    <property type="entry name" value="OmpA-like"/>
</dbReference>
<dbReference type="InterPro" id="IPR050330">
    <property type="entry name" value="Bact_OuterMem_StrucFunc"/>
</dbReference>
<evidence type="ECO:0000259" key="5">
    <source>
        <dbReference type="PROSITE" id="PS51123"/>
    </source>
</evidence>
<organism evidence="6 7">
    <name type="scientific">Neptunicoccus cionae</name>
    <dbReference type="NCBI Taxonomy" id="2035344"/>
    <lineage>
        <taxon>Bacteria</taxon>
        <taxon>Pseudomonadati</taxon>
        <taxon>Pseudomonadota</taxon>
        <taxon>Alphaproteobacteria</taxon>
        <taxon>Rhodobacterales</taxon>
        <taxon>Paracoccaceae</taxon>
        <taxon>Neptunicoccus</taxon>
    </lineage>
</organism>
<dbReference type="PANTHER" id="PTHR30329:SF21">
    <property type="entry name" value="LIPOPROTEIN YIAD-RELATED"/>
    <property type="match status" value="1"/>
</dbReference>
<accession>A0A916QWJ1</accession>
<dbReference type="Gene3D" id="3.30.1330.60">
    <property type="entry name" value="OmpA-like domain"/>
    <property type="match status" value="1"/>
</dbReference>
<dbReference type="PANTHER" id="PTHR30329">
    <property type="entry name" value="STATOR ELEMENT OF FLAGELLAR MOTOR COMPLEX"/>
    <property type="match status" value="1"/>
</dbReference>
<gene>
    <name evidence="6" type="ORF">GCM10011498_14370</name>
</gene>
<keyword evidence="7" id="KW-1185">Reference proteome</keyword>
<evidence type="ECO:0000313" key="6">
    <source>
        <dbReference type="EMBL" id="GGA15188.1"/>
    </source>
</evidence>
<name>A0A916QWJ1_9RHOB</name>
<comment type="caution">
    <text evidence="6">The sequence shown here is derived from an EMBL/GenBank/DDBJ whole genome shotgun (WGS) entry which is preliminary data.</text>
</comment>
<dbReference type="AlphaFoldDB" id="A0A916QWJ1"/>
<reference evidence="6" key="1">
    <citation type="journal article" date="2014" name="Int. J. Syst. Evol. Microbiol.">
        <title>Complete genome sequence of Corynebacterium casei LMG S-19264T (=DSM 44701T), isolated from a smear-ripened cheese.</title>
        <authorList>
            <consortium name="US DOE Joint Genome Institute (JGI-PGF)"/>
            <person name="Walter F."/>
            <person name="Albersmeier A."/>
            <person name="Kalinowski J."/>
            <person name="Ruckert C."/>
        </authorList>
    </citation>
    <scope>NUCLEOTIDE SEQUENCE</scope>
    <source>
        <strain evidence="6">CGMCC 1.15880</strain>
    </source>
</reference>
<evidence type="ECO:0000256" key="1">
    <source>
        <dbReference type="ARBA" id="ARBA00004442"/>
    </source>
</evidence>
<evidence type="ECO:0000256" key="4">
    <source>
        <dbReference type="PROSITE-ProRule" id="PRU00473"/>
    </source>
</evidence>
<keyword evidence="2 4" id="KW-0472">Membrane</keyword>
<dbReference type="Pfam" id="PF00691">
    <property type="entry name" value="OmpA"/>
    <property type="match status" value="1"/>
</dbReference>
<evidence type="ECO:0000256" key="3">
    <source>
        <dbReference type="ARBA" id="ARBA00023237"/>
    </source>
</evidence>
<proteinExistence type="predicted"/>
<dbReference type="PRINTS" id="PR01021">
    <property type="entry name" value="OMPADOMAIN"/>
</dbReference>
<dbReference type="EMBL" id="BMKA01000002">
    <property type="protein sequence ID" value="GGA15188.1"/>
    <property type="molecule type" value="Genomic_DNA"/>
</dbReference>
<evidence type="ECO:0000256" key="2">
    <source>
        <dbReference type="ARBA" id="ARBA00023136"/>
    </source>
</evidence>
<dbReference type="GO" id="GO:0009279">
    <property type="term" value="C:cell outer membrane"/>
    <property type="evidence" value="ECO:0007669"/>
    <property type="project" value="UniProtKB-SubCell"/>
</dbReference>
<dbReference type="InterPro" id="IPR006664">
    <property type="entry name" value="OMP_bac"/>
</dbReference>
<reference evidence="6" key="2">
    <citation type="submission" date="2020-09" db="EMBL/GenBank/DDBJ databases">
        <authorList>
            <person name="Sun Q."/>
            <person name="Zhou Y."/>
        </authorList>
    </citation>
    <scope>NUCLEOTIDE SEQUENCE</scope>
    <source>
        <strain evidence="6">CGMCC 1.15880</strain>
    </source>
</reference>
<dbReference type="PROSITE" id="PS51123">
    <property type="entry name" value="OMPA_2"/>
    <property type="match status" value="1"/>
</dbReference>
<sequence length="213" mass="21937">MALTKTVSAAVIAVFALTACDEATNPDYRKTRNGAAIGAAVGAASQIIAGNSEGSIVKGAVVGAAVGGVFGAILDQQEKDLRQDLAGSGATITNTGNELIVTLPEAITFDTDSTYVRPSLQDDLRALASNLQRYPDSTVDVIGHTDSVGDANYNQNLSTRRAQSVAGILTGSGVRSSRIRAYGRGETQAIASNDSAAGRAANRRVEVVIRPTS</sequence>
<dbReference type="SUPFAM" id="SSF103088">
    <property type="entry name" value="OmpA-like"/>
    <property type="match status" value="1"/>
</dbReference>
<evidence type="ECO:0000313" key="7">
    <source>
        <dbReference type="Proteomes" id="UP000628017"/>
    </source>
</evidence>
<dbReference type="Proteomes" id="UP000628017">
    <property type="component" value="Unassembled WGS sequence"/>
</dbReference>
<dbReference type="Pfam" id="PF13436">
    <property type="entry name" value="Gly-zipper_OmpA"/>
    <property type="match status" value="1"/>
</dbReference>
<feature type="domain" description="OmpA-like" evidence="5">
    <location>
        <begin position="96"/>
        <end position="213"/>
    </location>
</feature>
<dbReference type="PROSITE" id="PS51257">
    <property type="entry name" value="PROKAR_LIPOPROTEIN"/>
    <property type="match status" value="1"/>
</dbReference>
<dbReference type="RefSeq" id="WP_188672663.1">
    <property type="nucleotide sequence ID" value="NZ_BMKA01000002.1"/>
</dbReference>
<dbReference type="InterPro" id="IPR025693">
    <property type="entry name" value="Gly-zipper_OmpA-like_dom"/>
</dbReference>
<protein>
    <recommendedName>
        <fullName evidence="5">OmpA-like domain-containing protein</fullName>
    </recommendedName>
</protein>
<comment type="subcellular location">
    <subcellularLocation>
        <location evidence="1">Cell outer membrane</location>
    </subcellularLocation>
</comment>